<sequence>MRKGISTVPLSFNRKMVIASATITRKKNTIHSFTEVDVTEPRRLIKLHFQKTGEKLSFTGYIVKCLAQTVKQYPHFNSFIKRNKQVILNDVTISVLTEREFEGEKVPEPLGINQAQLKSYQQINDEIRLAQKEKGNQLGSLMNITWIRFIPGFLLKTFVRLADKNISMAKKYGKVAITAVGMFTNEPVWFIPHGTATVLLTLGSIVKKTICSEDKNSEREFLCLTVSFDHNIVDGAPAARFLNQLIETIKSGRLIQTDRV</sequence>
<keyword evidence="2" id="KW-0808">Transferase</keyword>
<proteinExistence type="predicted"/>
<dbReference type="InterPro" id="IPR050743">
    <property type="entry name" value="2-oxoacid_DH_E2_comp"/>
</dbReference>
<protein>
    <recommendedName>
        <fullName evidence="4">2-oxoacid dehydrogenase acyltransferase catalytic domain-containing protein</fullName>
    </recommendedName>
</protein>
<dbReference type="PANTHER" id="PTHR43178">
    <property type="entry name" value="DIHYDROLIPOAMIDE ACETYLTRANSFERASE COMPONENT OF PYRUVATE DEHYDROGENASE COMPLEX"/>
    <property type="match status" value="1"/>
</dbReference>
<evidence type="ECO:0000256" key="1">
    <source>
        <dbReference type="ARBA" id="ARBA00001938"/>
    </source>
</evidence>
<dbReference type="KEGG" id="mcos:GM418_28570"/>
<dbReference type="Pfam" id="PF00198">
    <property type="entry name" value="2-oxoacid_dh"/>
    <property type="match status" value="2"/>
</dbReference>
<gene>
    <name evidence="5" type="ORF">GM418_28570</name>
</gene>
<dbReference type="EMBL" id="CP046401">
    <property type="protein sequence ID" value="QGY47482.1"/>
    <property type="molecule type" value="Genomic_DNA"/>
</dbReference>
<comment type="cofactor">
    <cofactor evidence="1">
        <name>(R)-lipoate</name>
        <dbReference type="ChEBI" id="CHEBI:83088"/>
    </cofactor>
</comment>
<accession>A0A6I6K4Z9</accession>
<dbReference type="InterPro" id="IPR023213">
    <property type="entry name" value="CAT-like_dom_sf"/>
</dbReference>
<dbReference type="Gene3D" id="3.30.559.10">
    <property type="entry name" value="Chloramphenicol acetyltransferase-like domain"/>
    <property type="match status" value="1"/>
</dbReference>
<dbReference type="GO" id="GO:0031405">
    <property type="term" value="F:lipoic acid binding"/>
    <property type="evidence" value="ECO:0007669"/>
    <property type="project" value="TreeGrafter"/>
</dbReference>
<evidence type="ECO:0000256" key="3">
    <source>
        <dbReference type="ARBA" id="ARBA00023315"/>
    </source>
</evidence>
<keyword evidence="6" id="KW-1185">Reference proteome</keyword>
<evidence type="ECO:0000259" key="4">
    <source>
        <dbReference type="Pfam" id="PF00198"/>
    </source>
</evidence>
<dbReference type="GO" id="GO:0016407">
    <property type="term" value="F:acetyltransferase activity"/>
    <property type="evidence" value="ECO:0007669"/>
    <property type="project" value="TreeGrafter"/>
</dbReference>
<feature type="domain" description="2-oxoacid dehydrogenase acyltransferase catalytic" evidence="4">
    <location>
        <begin position="173"/>
        <end position="251"/>
    </location>
</feature>
<dbReference type="PANTHER" id="PTHR43178:SF5">
    <property type="entry name" value="LIPOAMIDE ACYLTRANSFERASE COMPONENT OF BRANCHED-CHAIN ALPHA-KETO ACID DEHYDROGENASE COMPLEX, MITOCHONDRIAL"/>
    <property type="match status" value="1"/>
</dbReference>
<reference evidence="5 6" key="1">
    <citation type="submission" date="2019-11" db="EMBL/GenBank/DDBJ databases">
        <authorList>
            <person name="Zheng R.K."/>
            <person name="Sun C.M."/>
        </authorList>
    </citation>
    <scope>NUCLEOTIDE SEQUENCE [LARGE SCALE GENOMIC DNA]</scope>
    <source>
        <strain evidence="5 6">WC007</strain>
    </source>
</reference>
<dbReference type="AlphaFoldDB" id="A0A6I6K4Z9"/>
<name>A0A6I6K4Z9_9BACT</name>
<feature type="domain" description="2-oxoacid dehydrogenase acyltransferase catalytic" evidence="4">
    <location>
        <begin position="7"/>
        <end position="138"/>
    </location>
</feature>
<dbReference type="Proteomes" id="UP000428260">
    <property type="component" value="Chromosome"/>
</dbReference>
<dbReference type="InterPro" id="IPR001078">
    <property type="entry name" value="2-oxoacid_DH_actylTfrase"/>
</dbReference>
<organism evidence="5 6">
    <name type="scientific">Maribellus comscasis</name>
    <dbReference type="NCBI Taxonomy" id="2681766"/>
    <lineage>
        <taxon>Bacteria</taxon>
        <taxon>Pseudomonadati</taxon>
        <taxon>Bacteroidota</taxon>
        <taxon>Bacteroidia</taxon>
        <taxon>Marinilabiliales</taxon>
        <taxon>Prolixibacteraceae</taxon>
        <taxon>Maribellus</taxon>
    </lineage>
</organism>
<dbReference type="SUPFAM" id="SSF52777">
    <property type="entry name" value="CoA-dependent acyltransferases"/>
    <property type="match status" value="1"/>
</dbReference>
<evidence type="ECO:0000313" key="5">
    <source>
        <dbReference type="EMBL" id="QGY47482.1"/>
    </source>
</evidence>
<dbReference type="GO" id="GO:0005737">
    <property type="term" value="C:cytoplasm"/>
    <property type="evidence" value="ECO:0007669"/>
    <property type="project" value="TreeGrafter"/>
</dbReference>
<evidence type="ECO:0000256" key="2">
    <source>
        <dbReference type="ARBA" id="ARBA00022679"/>
    </source>
</evidence>
<evidence type="ECO:0000313" key="6">
    <source>
        <dbReference type="Proteomes" id="UP000428260"/>
    </source>
</evidence>
<keyword evidence="3" id="KW-0012">Acyltransferase</keyword>
<dbReference type="RefSeq" id="WP_158871396.1">
    <property type="nucleotide sequence ID" value="NZ_CP046401.1"/>
</dbReference>